<proteinExistence type="predicted"/>
<dbReference type="Proteomes" id="UP000017246">
    <property type="component" value="Unassembled WGS sequence"/>
</dbReference>
<evidence type="ECO:0000313" key="1">
    <source>
        <dbReference type="EMBL" id="CUT98509.1"/>
    </source>
</evidence>
<evidence type="ECO:0000313" key="2">
    <source>
        <dbReference type="Proteomes" id="UP000017246"/>
    </source>
</evidence>
<reference evidence="1" key="2">
    <citation type="submission" date="2015-11" db="EMBL/GenBank/DDBJ databases">
        <authorList>
            <person name="Zhang Y."/>
            <person name="Guo Z."/>
        </authorList>
    </citation>
    <scope>NUCLEOTIDE SEQUENCE</scope>
</reference>
<accession>A0A0S4MI44</accession>
<keyword evidence="2" id="KW-1185">Reference proteome</keyword>
<dbReference type="EMBL" id="LN902585">
    <property type="protein sequence ID" value="CUT98509.1"/>
    <property type="molecule type" value="Genomic_DNA"/>
</dbReference>
<name>A0A0S4MI44_ECHMU</name>
<organism evidence="1 2">
    <name type="scientific">Echinococcus multilocularis</name>
    <name type="common">Fox tapeworm</name>
    <dbReference type="NCBI Taxonomy" id="6211"/>
    <lineage>
        <taxon>Eukaryota</taxon>
        <taxon>Metazoa</taxon>
        <taxon>Spiralia</taxon>
        <taxon>Lophotrochozoa</taxon>
        <taxon>Platyhelminthes</taxon>
        <taxon>Cestoda</taxon>
        <taxon>Eucestoda</taxon>
        <taxon>Cyclophyllidea</taxon>
        <taxon>Taeniidae</taxon>
        <taxon>Echinococcus</taxon>
    </lineage>
</organism>
<dbReference type="AlphaFoldDB" id="A0A0S4MI44"/>
<reference evidence="1" key="1">
    <citation type="journal article" date="2013" name="Nature">
        <title>The genomes of four tapeworm species reveal adaptations to parasitism.</title>
        <authorList>
            <person name="Tsai I.J."/>
            <person name="Zarowiecki M."/>
            <person name="Holroyd N."/>
            <person name="Garciarrubio A."/>
            <person name="Sanchez-Flores A."/>
            <person name="Brooks K.L."/>
            <person name="Tracey A."/>
            <person name="Bobes R.J."/>
            <person name="Fragoso G."/>
            <person name="Sciutto E."/>
            <person name="Aslett M."/>
            <person name="Beasley H."/>
            <person name="Bennett H.M."/>
            <person name="Cai J."/>
            <person name="Camicia F."/>
            <person name="Clark R."/>
            <person name="Cucher M."/>
            <person name="De Silva N."/>
            <person name="Day T.A."/>
            <person name="Deplazes P."/>
            <person name="Estrada K."/>
            <person name="Fernandez C."/>
            <person name="Holland P.W."/>
            <person name="Hou J."/>
            <person name="Hu S."/>
            <person name="Huckvale T."/>
            <person name="Hung S.S."/>
            <person name="Kamenetzky L."/>
            <person name="Keane J.A."/>
            <person name="Kiss F."/>
            <person name="Koziol U."/>
            <person name="Lambert O."/>
            <person name="Liu K."/>
            <person name="Luo X."/>
            <person name="Luo Y."/>
            <person name="Macchiaroli N."/>
            <person name="Nichol S."/>
            <person name="Paps J."/>
            <person name="Parkinson J."/>
            <person name="Pouchkina-Stantcheva N."/>
            <person name="Riddiford N."/>
            <person name="Rosenzvit M."/>
            <person name="Salinas G."/>
            <person name="Wasmuth J.D."/>
            <person name="Zamanian M."/>
            <person name="Zheng Y."/>
            <person name="Cai X."/>
            <person name="Soberon X."/>
            <person name="Olson P.D."/>
            <person name="Laclette J.P."/>
            <person name="Brehm K."/>
            <person name="Berriman M."/>
            <person name="Garciarrubio A."/>
            <person name="Bobes R.J."/>
            <person name="Fragoso G."/>
            <person name="Sanchez-Flores A."/>
            <person name="Estrada K."/>
            <person name="Cevallos M.A."/>
            <person name="Morett E."/>
            <person name="Gonzalez V."/>
            <person name="Portillo T."/>
            <person name="Ochoa-Leyva A."/>
            <person name="Jose M.V."/>
            <person name="Sciutto E."/>
            <person name="Landa A."/>
            <person name="Jimenez L."/>
            <person name="Valdes V."/>
            <person name="Carrero J.C."/>
            <person name="Larralde C."/>
            <person name="Morales-Montor J."/>
            <person name="Limon-Lason J."/>
            <person name="Soberon X."/>
            <person name="Laclette J.P."/>
        </authorList>
    </citation>
    <scope>NUCLEOTIDE SEQUENCE [LARGE SCALE GENOMIC DNA]</scope>
</reference>
<sequence>MVATKFNKQWNRGIICIALSPAEFERLSSVEELTPLIDLPPSTVVRLEIIDYFDAAKWMVQQHSSVVHGCRGLEAERQESSMSRGVACIVEQVLARCYEVVLKQIACLQLASLPVVLGRNNKNQQFDVHFIVSSRSASIFRWWKDGAGNAMICQQGVQFLLAYPVVASPPPTSNNNVD</sequence>
<protein>
    <submittedName>
        <fullName evidence="1">Condensin-2 complex subunit G2</fullName>
    </submittedName>
</protein>